<name>A0A7W7FY25_9PSEU</name>
<accession>A0A7W7FY25</accession>
<dbReference type="RefSeq" id="WP_185007704.1">
    <property type="nucleotide sequence ID" value="NZ_BAAAUI010000051.1"/>
</dbReference>
<gene>
    <name evidence="2" type="ORF">HNR67_007381</name>
</gene>
<dbReference type="SUPFAM" id="SSF52266">
    <property type="entry name" value="SGNH hydrolase"/>
    <property type="match status" value="1"/>
</dbReference>
<dbReference type="PANTHER" id="PTHR43784">
    <property type="entry name" value="GDSL-LIKE LIPASE/ACYLHYDROLASE, PUTATIVE (AFU_ORTHOLOGUE AFUA_2G00820)-RELATED"/>
    <property type="match status" value="1"/>
</dbReference>
<protein>
    <submittedName>
        <fullName evidence="2">Lysophospholipase L1-like esterase</fullName>
    </submittedName>
</protein>
<keyword evidence="3" id="KW-1185">Reference proteome</keyword>
<feature type="domain" description="SGNH hydrolase-type esterase" evidence="1">
    <location>
        <begin position="177"/>
        <end position="363"/>
    </location>
</feature>
<comment type="caution">
    <text evidence="2">The sequence shown here is derived from an EMBL/GenBank/DDBJ whole genome shotgun (WGS) entry which is preliminary data.</text>
</comment>
<dbReference type="InterPro" id="IPR053140">
    <property type="entry name" value="GDSL_Rv0518-like"/>
</dbReference>
<evidence type="ECO:0000313" key="2">
    <source>
        <dbReference type="EMBL" id="MBB4681263.1"/>
    </source>
</evidence>
<evidence type="ECO:0000313" key="3">
    <source>
        <dbReference type="Proteomes" id="UP000533598"/>
    </source>
</evidence>
<dbReference type="EMBL" id="JACHMH010000001">
    <property type="protein sequence ID" value="MBB4681263.1"/>
    <property type="molecule type" value="Genomic_DNA"/>
</dbReference>
<dbReference type="InterPro" id="IPR036514">
    <property type="entry name" value="SGNH_hydro_sf"/>
</dbReference>
<sequence length="375" mass="39687">MSGHWRPVHRAAIASPYDAFAFAPARRFTDTTLRQIVHLHRGGPTLRLHVDNRFGRTPLEVGELRVARHLGAGRIGPDALVTAGAAKSFTVAAGERVITDAVALTLPDDVELAISLYLPGTTPWATLHPDAGQISYARQGNSTAVTALFEAEELSSLYWLSGVDALTDSPAEPVVVAFGDSLTDGTGTTPNTNQRYPDHLSRALGLPVLNLGLSGNRLLRDGFGQAGVTRFQRDVLAVPGLTHVIIALGTNDIGLPTMWDQPQPGAAEIIEGLTLLAEAARAAGVLTLAATLPPTSGTVYGEFFTAEGDLIRRAVNRWIRESPLFTGVVDFDAAVRDPGYDLAYRAELDSGDHLHPNDAGAAAMAAAVPLAAFGR</sequence>
<organism evidence="2 3">
    <name type="scientific">Crossiella cryophila</name>
    <dbReference type="NCBI Taxonomy" id="43355"/>
    <lineage>
        <taxon>Bacteria</taxon>
        <taxon>Bacillati</taxon>
        <taxon>Actinomycetota</taxon>
        <taxon>Actinomycetes</taxon>
        <taxon>Pseudonocardiales</taxon>
        <taxon>Pseudonocardiaceae</taxon>
        <taxon>Crossiella</taxon>
    </lineage>
</organism>
<proteinExistence type="predicted"/>
<evidence type="ECO:0000259" key="1">
    <source>
        <dbReference type="Pfam" id="PF13472"/>
    </source>
</evidence>
<dbReference type="Pfam" id="PF13472">
    <property type="entry name" value="Lipase_GDSL_2"/>
    <property type="match status" value="1"/>
</dbReference>
<dbReference type="AlphaFoldDB" id="A0A7W7FY25"/>
<dbReference type="InterPro" id="IPR013830">
    <property type="entry name" value="SGNH_hydro"/>
</dbReference>
<reference evidence="2 3" key="1">
    <citation type="submission" date="2020-08" db="EMBL/GenBank/DDBJ databases">
        <title>Sequencing the genomes of 1000 actinobacteria strains.</title>
        <authorList>
            <person name="Klenk H.-P."/>
        </authorList>
    </citation>
    <scope>NUCLEOTIDE SEQUENCE [LARGE SCALE GENOMIC DNA]</scope>
    <source>
        <strain evidence="2 3">DSM 44230</strain>
    </source>
</reference>
<dbReference type="Gene3D" id="3.40.50.1110">
    <property type="entry name" value="SGNH hydrolase"/>
    <property type="match status" value="1"/>
</dbReference>
<dbReference type="PANTHER" id="PTHR43784:SF2">
    <property type="entry name" value="GDSL-LIKE LIPASE_ACYLHYDROLASE, PUTATIVE (AFU_ORTHOLOGUE AFUA_2G00820)-RELATED"/>
    <property type="match status" value="1"/>
</dbReference>
<dbReference type="Proteomes" id="UP000533598">
    <property type="component" value="Unassembled WGS sequence"/>
</dbReference>